<protein>
    <submittedName>
        <fullName evidence="2">Uncharacterized protein</fullName>
    </submittedName>
</protein>
<evidence type="ECO:0000256" key="1">
    <source>
        <dbReference type="SAM" id="Coils"/>
    </source>
</evidence>
<accession>A0A6C0BWQ3</accession>
<feature type="coiled-coil region" evidence="1">
    <location>
        <begin position="98"/>
        <end position="145"/>
    </location>
</feature>
<reference evidence="2" key="1">
    <citation type="journal article" date="2020" name="Nature">
        <title>Giant virus diversity and host interactions through global metagenomics.</title>
        <authorList>
            <person name="Schulz F."/>
            <person name="Roux S."/>
            <person name="Paez-Espino D."/>
            <person name="Jungbluth S."/>
            <person name="Walsh D.A."/>
            <person name="Denef V.J."/>
            <person name="McMahon K.D."/>
            <person name="Konstantinidis K.T."/>
            <person name="Eloe-Fadrosh E.A."/>
            <person name="Kyrpides N.C."/>
            <person name="Woyke T."/>
        </authorList>
    </citation>
    <scope>NUCLEOTIDE SEQUENCE</scope>
    <source>
        <strain evidence="2">GVMAG-M-3300019093-7</strain>
    </source>
</reference>
<evidence type="ECO:0000313" key="2">
    <source>
        <dbReference type="EMBL" id="QHS95969.1"/>
    </source>
</evidence>
<proteinExistence type="predicted"/>
<keyword evidence="1" id="KW-0175">Coiled coil</keyword>
<name>A0A6C0BWQ3_9ZZZZ</name>
<sequence>MNDKQKLLLAKYENEVKRPKSSDLGVKSDTRAKLRSLIAKKILDNSQTTRRKYSHSMVSSTNSDNYIKDLNAISALKKLQKERLIISRLGFAEKAYALDKQIEVMREKAKVVRKAEEEKLMAEMLETLHKKNERKQQRLDAVIKQEHDELDASIKKEKDEMIEKHRTEFLKIIENAERKSIGKIKSCNCENDYLCHHNKTSSWNIRKPKPIVILYRKNSKRLKQGGRTEDAIQIEEKADEIDYESQIEWKKNIATSIVQSPWNANEPIIDRTIENHKKELETMEKTHEFKRNAFKERCSRRKFALHNNLITDERRLKIKAKRIYEKQLQEKLRKEGLDDKNEFTDDEYSDDDKDVKYIMNNNRFQRENAQQEKPMATVSFSEGEQNSLINNIKQFNESYYNNNTIHQSFNYSPKTNVMVKFLENDYEPLPKLVSETKYKITQNNVSFSIDADIDMENKTITPIMPTMSKPTHNTFVRQGTIIKEL</sequence>
<dbReference type="EMBL" id="MN739261">
    <property type="protein sequence ID" value="QHS95969.1"/>
    <property type="molecule type" value="Genomic_DNA"/>
</dbReference>
<dbReference type="AlphaFoldDB" id="A0A6C0BWQ3"/>
<organism evidence="2">
    <name type="scientific">viral metagenome</name>
    <dbReference type="NCBI Taxonomy" id="1070528"/>
    <lineage>
        <taxon>unclassified sequences</taxon>
        <taxon>metagenomes</taxon>
        <taxon>organismal metagenomes</taxon>
    </lineage>
</organism>